<name>A0A0F4GEB0_9PEZI</name>
<feature type="transmembrane region" description="Helical" evidence="1">
    <location>
        <begin position="150"/>
        <end position="173"/>
    </location>
</feature>
<keyword evidence="1" id="KW-0812">Transmembrane</keyword>
<keyword evidence="1" id="KW-1133">Transmembrane helix</keyword>
<evidence type="ECO:0000313" key="2">
    <source>
        <dbReference type="EMBL" id="KJX94520.1"/>
    </source>
</evidence>
<reference evidence="2 3" key="1">
    <citation type="submission" date="2015-03" db="EMBL/GenBank/DDBJ databases">
        <title>RNA-seq based gene annotation and comparative genomics of four Zymoseptoria species reveal species-specific pathogenicity related genes and transposable element activity.</title>
        <authorList>
            <person name="Grandaubert J."/>
            <person name="Bhattacharyya A."/>
            <person name="Stukenbrock E.H."/>
        </authorList>
    </citation>
    <scope>NUCLEOTIDE SEQUENCE [LARGE SCALE GENOMIC DNA]</scope>
    <source>
        <strain evidence="2 3">Zb18110</strain>
    </source>
</reference>
<protein>
    <submittedName>
        <fullName evidence="2">Uncharacterized protein</fullName>
    </submittedName>
</protein>
<accession>A0A0F4GEB0</accession>
<dbReference type="Proteomes" id="UP000033647">
    <property type="component" value="Unassembled WGS sequence"/>
</dbReference>
<evidence type="ECO:0000256" key="1">
    <source>
        <dbReference type="SAM" id="Phobius"/>
    </source>
</evidence>
<comment type="caution">
    <text evidence="2">The sequence shown here is derived from an EMBL/GenBank/DDBJ whole genome shotgun (WGS) entry which is preliminary data.</text>
</comment>
<keyword evidence="3" id="KW-1185">Reference proteome</keyword>
<dbReference type="EMBL" id="LAFY01004141">
    <property type="protein sequence ID" value="KJX94520.1"/>
    <property type="molecule type" value="Genomic_DNA"/>
</dbReference>
<organism evidence="2 3">
    <name type="scientific">Zymoseptoria brevis</name>
    <dbReference type="NCBI Taxonomy" id="1047168"/>
    <lineage>
        <taxon>Eukaryota</taxon>
        <taxon>Fungi</taxon>
        <taxon>Dikarya</taxon>
        <taxon>Ascomycota</taxon>
        <taxon>Pezizomycotina</taxon>
        <taxon>Dothideomycetes</taxon>
        <taxon>Dothideomycetidae</taxon>
        <taxon>Mycosphaerellales</taxon>
        <taxon>Mycosphaerellaceae</taxon>
        <taxon>Zymoseptoria</taxon>
    </lineage>
</organism>
<sequence>MPPDIKHVLGTSGVLLDDLAIFVTAPEDDAVESEDIAEALAESAGATSAVAGVDAGDEGGCGSSVGLASQEYDGFWGGGRTVCKPSQAPGKITWETGNDNKDAAGEGKTDCELVVDLASESKEDAACVSRLGLVFKSEADSRVSEDKGDLVLVLCLSLVLVLCLSLGPGPIVIVSLNLGPNLAAAKKVRAMIPVTLGLT</sequence>
<gene>
    <name evidence="2" type="ORF">TI39_contig4182g00003</name>
</gene>
<evidence type="ECO:0000313" key="3">
    <source>
        <dbReference type="Proteomes" id="UP000033647"/>
    </source>
</evidence>
<keyword evidence="1" id="KW-0472">Membrane</keyword>
<proteinExistence type="predicted"/>
<dbReference type="AlphaFoldDB" id="A0A0F4GEB0"/>